<dbReference type="Proteomes" id="UP000325161">
    <property type="component" value="Chromosome"/>
</dbReference>
<organism evidence="1 2">
    <name type="scientific">Pigmentiphaga aceris</name>
    <dbReference type="NCBI Taxonomy" id="1940612"/>
    <lineage>
        <taxon>Bacteria</taxon>
        <taxon>Pseudomonadati</taxon>
        <taxon>Pseudomonadota</taxon>
        <taxon>Betaproteobacteria</taxon>
        <taxon>Burkholderiales</taxon>
        <taxon>Alcaligenaceae</taxon>
        <taxon>Pigmentiphaga</taxon>
    </lineage>
</organism>
<reference evidence="1 2" key="1">
    <citation type="submission" date="2019-08" db="EMBL/GenBank/DDBJ databases">
        <title>Amphibian skin-associated Pigmentiphaga: genome sequence and occurrence across geography and hosts.</title>
        <authorList>
            <person name="Bletz M.C."/>
            <person name="Bunk B."/>
            <person name="Sproeer C."/>
            <person name="Biwer P."/>
            <person name="Reiter S."/>
            <person name="Rabemananjara F.C.E."/>
            <person name="Schulz S."/>
            <person name="Overmann J."/>
            <person name="Vences M."/>
        </authorList>
    </citation>
    <scope>NUCLEOTIDE SEQUENCE [LARGE SCALE GENOMIC DNA]</scope>
    <source>
        <strain evidence="1 2">Mada1488</strain>
    </source>
</reference>
<protein>
    <submittedName>
        <fullName evidence="1">Uncharacterized protein</fullName>
    </submittedName>
</protein>
<sequence length="205" mass="22417">MENRLEEAFRAAAHAADRAVSAAMQKYADELITDEDDITGALIGRLDSAFDQKIGGVSWSSSILRHRKGVAAQEKKAGADMLFHVSIKTRQLTYSKGVLIQSKRIDDGATMTVASHKELAAQCDKMLSITPASFVFNYTKSEMRCASATKIAGASSRILHDSCNLTSYRFFLELFRCTTGDRNITSAKFDDLQIPRGIAIKGTLG</sequence>
<evidence type="ECO:0000313" key="2">
    <source>
        <dbReference type="Proteomes" id="UP000325161"/>
    </source>
</evidence>
<dbReference type="OrthoDB" id="9151118at2"/>
<dbReference type="EMBL" id="CP043046">
    <property type="protein sequence ID" value="QEI06221.1"/>
    <property type="molecule type" value="Genomic_DNA"/>
</dbReference>
<accession>A0A5C0B055</accession>
<keyword evidence="2" id="KW-1185">Reference proteome</keyword>
<name>A0A5C0B055_9BURK</name>
<evidence type="ECO:0000313" key="1">
    <source>
        <dbReference type="EMBL" id="QEI06221.1"/>
    </source>
</evidence>
<dbReference type="KEGG" id="pacr:FXN63_10510"/>
<dbReference type="RefSeq" id="WP_148814608.1">
    <property type="nucleotide sequence ID" value="NZ_CP043046.1"/>
</dbReference>
<gene>
    <name evidence="1" type="ORF">FXN63_10510</name>
</gene>
<dbReference type="AlphaFoldDB" id="A0A5C0B055"/>
<proteinExistence type="predicted"/>